<dbReference type="Gene3D" id="3.40.50.720">
    <property type="entry name" value="NAD(P)-binding Rossmann-like Domain"/>
    <property type="match status" value="1"/>
</dbReference>
<reference evidence="2" key="1">
    <citation type="submission" date="2020-04" db="EMBL/GenBank/DDBJ databases">
        <authorList>
            <person name="Neveu A P."/>
        </authorList>
    </citation>
    <scope>NUCLEOTIDE SEQUENCE</scope>
    <source>
        <tissue evidence="2">Whole embryo</tissue>
    </source>
</reference>
<dbReference type="InterPro" id="IPR016040">
    <property type="entry name" value="NAD(P)-bd_dom"/>
</dbReference>
<dbReference type="PANTHER" id="PTHR43355">
    <property type="entry name" value="FLAVIN REDUCTASE (NADPH)"/>
    <property type="match status" value="1"/>
</dbReference>
<dbReference type="PANTHER" id="PTHR43355:SF2">
    <property type="entry name" value="FLAVIN REDUCTASE (NADPH)"/>
    <property type="match status" value="1"/>
</dbReference>
<dbReference type="GO" id="GO:0004074">
    <property type="term" value="F:biliverdin reductase [NAD(P)H] activity"/>
    <property type="evidence" value="ECO:0007669"/>
    <property type="project" value="TreeGrafter"/>
</dbReference>
<dbReference type="Pfam" id="PF13460">
    <property type="entry name" value="NAD_binding_10"/>
    <property type="match status" value="1"/>
</dbReference>
<evidence type="ECO:0000313" key="2">
    <source>
        <dbReference type="EMBL" id="CAB3225808.1"/>
    </source>
</evidence>
<dbReference type="SUPFAM" id="SSF51735">
    <property type="entry name" value="NAD(P)-binding Rossmann-fold domains"/>
    <property type="match status" value="1"/>
</dbReference>
<proteinExistence type="evidence at transcript level"/>
<feature type="domain" description="NAD(P)-binding" evidence="1">
    <location>
        <begin position="7"/>
        <end position="190"/>
    </location>
</feature>
<dbReference type="EMBL" id="LR783345">
    <property type="protein sequence ID" value="CAB3225808.1"/>
    <property type="molecule type" value="mRNA"/>
</dbReference>
<dbReference type="GO" id="GO:0042602">
    <property type="term" value="F:riboflavin reductase (NADPH) activity"/>
    <property type="evidence" value="ECO:0007669"/>
    <property type="project" value="TreeGrafter"/>
</dbReference>
<dbReference type="InterPro" id="IPR051606">
    <property type="entry name" value="Polyketide_Oxido-like"/>
</dbReference>
<sequence length="207" mass="22125">MKLIVFGGTGQTGSAVLKQGIKIEGLEITAFVRTPSKIPNDVKEKLSNVVTGTVLNTDDVTNALVGQEAVISCLGTPLIGGQHHLMSDGIQNIVNGMRANGVKKLALVGSAAFLPGAAFAFITKRLASDHGRVIQNLSKAKDVDWTVAMPPFIKQSAQVGNYQVAIDKLPGAWKATTQDIAHWMLTCIQDDEEMRKYTHQLVGISSS</sequence>
<accession>A0A6F9D733</accession>
<gene>
    <name evidence="2" type="primary">Blvrb-002</name>
</gene>
<protein>
    <submittedName>
        <fullName evidence="2">Flavin reductase (NADPH)-like</fullName>
    </submittedName>
</protein>
<name>A0A6F9D733_9ASCI</name>
<dbReference type="AlphaFoldDB" id="A0A6F9D733"/>
<dbReference type="InterPro" id="IPR036291">
    <property type="entry name" value="NAD(P)-bd_dom_sf"/>
</dbReference>
<organism evidence="2">
    <name type="scientific">Phallusia mammillata</name>
    <dbReference type="NCBI Taxonomy" id="59560"/>
    <lineage>
        <taxon>Eukaryota</taxon>
        <taxon>Metazoa</taxon>
        <taxon>Chordata</taxon>
        <taxon>Tunicata</taxon>
        <taxon>Ascidiacea</taxon>
        <taxon>Phlebobranchia</taxon>
        <taxon>Ascidiidae</taxon>
        <taxon>Phallusia</taxon>
    </lineage>
</organism>
<evidence type="ECO:0000259" key="1">
    <source>
        <dbReference type="Pfam" id="PF13460"/>
    </source>
</evidence>